<dbReference type="Gene3D" id="1.25.40.10">
    <property type="entry name" value="Tetratricopeptide repeat domain"/>
    <property type="match status" value="1"/>
</dbReference>
<sequence>MAPPLAGAPRMLERQLLQAAIDGDLRRFKGTVTALDAGKGRPREAVEAVKDDGAGALHLAARNGMTPVCAYLVEELRVDVNALDDSGITPLGHAVGAGMVDSVRYLLDHGANPDKTGKEGCTPLQLAVAEGNCEVLKVLLSKGADVDALSYCGAALHIAAIRGQYGAMKILLEHHADCNVVFSTCYTPLVAALTAGSLKCVKLLIKAGADVKGLGSANPLVVAATEGLTDCLKWLLDAGADPNVPDDFGHLPIELAASNNRREDVKILLPVTSRIPSVHDWSIDGIINYVKLTLEDKNMYKTKPSKMKLEGNKAYKRKDYSTAATLYSLALNYYPDDATLLSNRSACWLNMDEGDKALTDAQICRMVRPDWPKACFREGAAQMLLKEYGKACDAFLDGLKIDPANSEIESALREAFNSLKIGNPAKKAH</sequence>
<keyword evidence="3" id="KW-1185">Reference proteome</keyword>
<dbReference type="AlphaFoldDB" id="A0AAD8R935"/>
<dbReference type="PANTHER" id="PTHR46224">
    <property type="entry name" value="ANKYRIN REPEAT FAMILY PROTEIN"/>
    <property type="match status" value="1"/>
</dbReference>
<accession>A0AAD8R935</accession>
<dbReference type="InterPro" id="IPR019734">
    <property type="entry name" value="TPR_rpt"/>
</dbReference>
<dbReference type="PRINTS" id="PR01415">
    <property type="entry name" value="ANKYRIN"/>
</dbReference>
<feature type="repeat" description="ANK" evidence="1">
    <location>
        <begin position="119"/>
        <end position="151"/>
    </location>
</feature>
<feature type="repeat" description="ANK" evidence="1">
    <location>
        <begin position="52"/>
        <end position="85"/>
    </location>
</feature>
<comment type="caution">
    <text evidence="2">The sequence shown here is derived from an EMBL/GenBank/DDBJ whole genome shotgun (WGS) entry which is preliminary data.</text>
</comment>
<dbReference type="Gene3D" id="1.25.40.20">
    <property type="entry name" value="Ankyrin repeat-containing domain"/>
    <property type="match status" value="3"/>
</dbReference>
<evidence type="ECO:0000313" key="2">
    <source>
        <dbReference type="EMBL" id="KAK1616561.1"/>
    </source>
</evidence>
<keyword evidence="1" id="KW-0040">ANK repeat</keyword>
<dbReference type="SMART" id="SM00028">
    <property type="entry name" value="TPR"/>
    <property type="match status" value="3"/>
</dbReference>
<proteinExistence type="predicted"/>
<dbReference type="EMBL" id="JAUUTY010000006">
    <property type="protein sequence ID" value="KAK1616561.1"/>
    <property type="molecule type" value="Genomic_DNA"/>
</dbReference>
<dbReference type="Proteomes" id="UP001231189">
    <property type="component" value="Unassembled WGS sequence"/>
</dbReference>
<protein>
    <submittedName>
        <fullName evidence="2">Uncharacterized protein</fullName>
    </submittedName>
</protein>
<name>A0AAD8R935_LOLMU</name>
<feature type="repeat" description="ANK" evidence="1">
    <location>
        <begin position="184"/>
        <end position="216"/>
    </location>
</feature>
<dbReference type="PANTHER" id="PTHR46224:SF6">
    <property type="entry name" value="ANKYRIN REPEAT FAMILY PROTEIN"/>
    <property type="match status" value="1"/>
</dbReference>
<gene>
    <name evidence="2" type="ORF">QYE76_022078</name>
</gene>
<dbReference type="SUPFAM" id="SSF48403">
    <property type="entry name" value="Ankyrin repeat"/>
    <property type="match status" value="1"/>
</dbReference>
<dbReference type="PROSITE" id="PS50297">
    <property type="entry name" value="ANK_REP_REGION"/>
    <property type="match status" value="4"/>
</dbReference>
<dbReference type="SMART" id="SM00248">
    <property type="entry name" value="ANK"/>
    <property type="match status" value="6"/>
</dbReference>
<evidence type="ECO:0000256" key="1">
    <source>
        <dbReference type="PROSITE-ProRule" id="PRU00023"/>
    </source>
</evidence>
<evidence type="ECO:0000313" key="3">
    <source>
        <dbReference type="Proteomes" id="UP001231189"/>
    </source>
</evidence>
<reference evidence="2" key="1">
    <citation type="submission" date="2023-07" db="EMBL/GenBank/DDBJ databases">
        <title>A chromosome-level genome assembly of Lolium multiflorum.</title>
        <authorList>
            <person name="Chen Y."/>
            <person name="Copetti D."/>
            <person name="Kolliker R."/>
            <person name="Studer B."/>
        </authorList>
    </citation>
    <scope>NUCLEOTIDE SEQUENCE</scope>
    <source>
        <strain evidence="2">02402/16</strain>
        <tissue evidence="2">Leaf</tissue>
    </source>
</reference>
<dbReference type="PROSITE" id="PS50088">
    <property type="entry name" value="ANK_REPEAT"/>
    <property type="match status" value="5"/>
</dbReference>
<dbReference type="InterPro" id="IPR036770">
    <property type="entry name" value="Ankyrin_rpt-contain_sf"/>
</dbReference>
<dbReference type="Pfam" id="PF12796">
    <property type="entry name" value="Ank_2"/>
    <property type="match status" value="2"/>
</dbReference>
<dbReference type="InterPro" id="IPR002110">
    <property type="entry name" value="Ankyrin_rpt"/>
</dbReference>
<feature type="repeat" description="ANK" evidence="1">
    <location>
        <begin position="215"/>
        <end position="247"/>
    </location>
</feature>
<organism evidence="2 3">
    <name type="scientific">Lolium multiflorum</name>
    <name type="common">Italian ryegrass</name>
    <name type="synonym">Lolium perenne subsp. multiflorum</name>
    <dbReference type="NCBI Taxonomy" id="4521"/>
    <lineage>
        <taxon>Eukaryota</taxon>
        <taxon>Viridiplantae</taxon>
        <taxon>Streptophyta</taxon>
        <taxon>Embryophyta</taxon>
        <taxon>Tracheophyta</taxon>
        <taxon>Spermatophyta</taxon>
        <taxon>Magnoliopsida</taxon>
        <taxon>Liliopsida</taxon>
        <taxon>Poales</taxon>
        <taxon>Poaceae</taxon>
        <taxon>BOP clade</taxon>
        <taxon>Pooideae</taxon>
        <taxon>Poodae</taxon>
        <taxon>Poeae</taxon>
        <taxon>Poeae Chloroplast Group 2 (Poeae type)</taxon>
        <taxon>Loliodinae</taxon>
        <taxon>Loliinae</taxon>
        <taxon>Lolium</taxon>
    </lineage>
</organism>
<dbReference type="Pfam" id="PF13857">
    <property type="entry name" value="Ank_5"/>
    <property type="match status" value="1"/>
</dbReference>
<feature type="repeat" description="ANK" evidence="1">
    <location>
        <begin position="86"/>
        <end position="118"/>
    </location>
</feature>
<dbReference type="InterPro" id="IPR051616">
    <property type="entry name" value="Cul2-RING_E3_ligase_SR"/>
</dbReference>
<dbReference type="InterPro" id="IPR011990">
    <property type="entry name" value="TPR-like_helical_dom_sf"/>
</dbReference>
<dbReference type="SUPFAM" id="SSF48452">
    <property type="entry name" value="TPR-like"/>
    <property type="match status" value="1"/>
</dbReference>